<proteinExistence type="predicted"/>
<dbReference type="AlphaFoldDB" id="A0A1H9FL75"/>
<evidence type="ECO:0000313" key="1">
    <source>
        <dbReference type="EMBL" id="SEQ38243.1"/>
    </source>
</evidence>
<dbReference type="Proteomes" id="UP000198749">
    <property type="component" value="Unassembled WGS sequence"/>
</dbReference>
<dbReference type="InterPro" id="IPR010319">
    <property type="entry name" value="Transglutaminase-like_Cys_pept"/>
</dbReference>
<dbReference type="EMBL" id="FOGB01000003">
    <property type="protein sequence ID" value="SEQ38243.1"/>
    <property type="molecule type" value="Genomic_DNA"/>
</dbReference>
<dbReference type="Gene3D" id="3.10.620.30">
    <property type="match status" value="1"/>
</dbReference>
<evidence type="ECO:0000313" key="2">
    <source>
        <dbReference type="Proteomes" id="UP000198749"/>
    </source>
</evidence>
<dbReference type="STRING" id="355243.SAMN03080615_01302"/>
<dbReference type="PANTHER" id="PTHR39327:SF1">
    <property type="entry name" value="BLR5470 PROTEIN"/>
    <property type="match status" value="1"/>
</dbReference>
<accession>A0A1H9FL75</accession>
<organism evidence="1 2">
    <name type="scientific">Amphritea atlantica</name>
    <dbReference type="NCBI Taxonomy" id="355243"/>
    <lineage>
        <taxon>Bacteria</taxon>
        <taxon>Pseudomonadati</taxon>
        <taxon>Pseudomonadota</taxon>
        <taxon>Gammaproteobacteria</taxon>
        <taxon>Oceanospirillales</taxon>
        <taxon>Oceanospirillaceae</taxon>
        <taxon>Amphritea</taxon>
    </lineage>
</organism>
<dbReference type="Pfam" id="PF06035">
    <property type="entry name" value="Peptidase_C93"/>
    <property type="match status" value="1"/>
</dbReference>
<keyword evidence="2" id="KW-1185">Reference proteome</keyword>
<name>A0A1H9FL75_9GAMM</name>
<sequence length="234" mass="27186">MSRDLQYRPRNSSAGRFSSLGLLAGLILLSLTYTLFAAPEFSVLMSDAQIKKLGQKYGEMAERRLQSWQNLIKEIADLDEDEKLFRVNRFFNQMEFVDDIIHWHQKDYWASPVEFLITNGGDCEDFSIAKYYTLRQVGIPIEKLSIAYVKALRLNQAHMVLTYYATPKSTPLILDNLIPEIRPANRRPDLQHVYSFNGDNLWLSKKGRRSTLVGTSDQLKPWVQLQSRMENQDY</sequence>
<reference evidence="2" key="1">
    <citation type="submission" date="2016-10" db="EMBL/GenBank/DDBJ databases">
        <authorList>
            <person name="Varghese N."/>
            <person name="Submissions S."/>
        </authorList>
    </citation>
    <scope>NUCLEOTIDE SEQUENCE [LARGE SCALE GENOMIC DNA]</scope>
    <source>
        <strain evidence="2">DSM 18887</strain>
    </source>
</reference>
<gene>
    <name evidence="1" type="ORF">SAMN03080615_01302</name>
</gene>
<protein>
    <submittedName>
        <fullName evidence="1">Transglutaminase-like cysteine proteinase BTLCP</fullName>
    </submittedName>
</protein>
<dbReference type="PANTHER" id="PTHR39327">
    <property type="match status" value="1"/>
</dbReference>